<dbReference type="Gene3D" id="3.60.10.10">
    <property type="entry name" value="Endonuclease/exonuclease/phosphatase"/>
    <property type="match status" value="1"/>
</dbReference>
<dbReference type="AlphaFoldDB" id="A0A7I7VPS7"/>
<organism evidence="3 4">
    <name type="scientific">Mycolicibacterium doricum</name>
    <dbReference type="NCBI Taxonomy" id="126673"/>
    <lineage>
        <taxon>Bacteria</taxon>
        <taxon>Bacillati</taxon>
        <taxon>Actinomycetota</taxon>
        <taxon>Actinomycetes</taxon>
        <taxon>Mycobacteriales</taxon>
        <taxon>Mycobacteriaceae</taxon>
        <taxon>Mycolicibacterium</taxon>
    </lineage>
</organism>
<dbReference type="Proteomes" id="UP000467201">
    <property type="component" value="Chromosome"/>
</dbReference>
<dbReference type="EMBL" id="AP022605">
    <property type="protein sequence ID" value="BBZ06365.1"/>
    <property type="molecule type" value="Genomic_DNA"/>
</dbReference>
<keyword evidence="1" id="KW-0812">Transmembrane</keyword>
<feature type="transmembrane region" description="Helical" evidence="1">
    <location>
        <begin position="70"/>
        <end position="89"/>
    </location>
</feature>
<name>A0A7I7VPS7_9MYCO</name>
<protein>
    <submittedName>
        <fullName evidence="3">Endonuclease</fullName>
    </submittedName>
</protein>
<dbReference type="Pfam" id="PF03372">
    <property type="entry name" value="Exo_endo_phos"/>
    <property type="match status" value="1"/>
</dbReference>
<gene>
    <name evidence="3" type="ORF">MDOR_05340</name>
</gene>
<evidence type="ECO:0000256" key="1">
    <source>
        <dbReference type="SAM" id="Phobius"/>
    </source>
</evidence>
<reference evidence="3 4" key="1">
    <citation type="journal article" date="2019" name="Emerg. Microbes Infect.">
        <title>Comprehensive subspecies identification of 175 nontuberculous mycobacteria species based on 7547 genomic profiles.</title>
        <authorList>
            <person name="Matsumoto Y."/>
            <person name="Kinjo T."/>
            <person name="Motooka D."/>
            <person name="Nabeya D."/>
            <person name="Jung N."/>
            <person name="Uechi K."/>
            <person name="Horii T."/>
            <person name="Iida T."/>
            <person name="Fujita J."/>
            <person name="Nakamura S."/>
        </authorList>
    </citation>
    <scope>NUCLEOTIDE SEQUENCE [LARGE SCALE GENOMIC DNA]</scope>
    <source>
        <strain evidence="3 4">JCM 12405</strain>
    </source>
</reference>
<keyword evidence="3" id="KW-0378">Hydrolase</keyword>
<dbReference type="GO" id="GO:0004519">
    <property type="term" value="F:endonuclease activity"/>
    <property type="evidence" value="ECO:0007669"/>
    <property type="project" value="UniProtKB-KW"/>
</dbReference>
<keyword evidence="3" id="KW-0540">Nuclease</keyword>
<proteinExistence type="predicted"/>
<feature type="transmembrane region" description="Helical" evidence="1">
    <location>
        <begin position="40"/>
        <end position="63"/>
    </location>
</feature>
<keyword evidence="3" id="KW-0255">Endonuclease</keyword>
<sequence length="334" mass="34925">MSGKLHVSRKVRARLTGFAVGALLFAVFMLVVRARPLSNVFALVIAVGSPYAPFVALAGLGLSLLAGRKLLSIVAVLVVAAAFVVQLPLQLGRPADGGEYAAVRILSSNLRKGEADASSFVDLAKQNADVITVSELTPGEVDRFSQAGIGDDFPYRVLIPASGAGGIGLWSRFALTAVSPRERPRNVAITAARLQIPSVDVDPLVASVHVMSPVANETDTVDQWQSGIAATKSVLDDFADIAGRGAVVVAGDFNSTPDMRQFRDLLTDGYRDAADQTGAGFVPTFPANRSLPPVLAIDHVLTRGATAASLRTETVAGSDHLALLTTVHIPKQGA</sequence>
<accession>A0A7I7VPS7</accession>
<dbReference type="InterPro" id="IPR036691">
    <property type="entry name" value="Endo/exonu/phosph_ase_sf"/>
</dbReference>
<feature type="transmembrane region" description="Helical" evidence="1">
    <location>
        <begin position="12"/>
        <end position="34"/>
    </location>
</feature>
<dbReference type="KEGG" id="mdr:MDOR_05340"/>
<dbReference type="InterPro" id="IPR005135">
    <property type="entry name" value="Endo/exonuclease/phosphatase"/>
</dbReference>
<dbReference type="SUPFAM" id="SSF56219">
    <property type="entry name" value="DNase I-like"/>
    <property type="match status" value="1"/>
</dbReference>
<evidence type="ECO:0000313" key="4">
    <source>
        <dbReference type="Proteomes" id="UP000467201"/>
    </source>
</evidence>
<evidence type="ECO:0000259" key="2">
    <source>
        <dbReference type="Pfam" id="PF03372"/>
    </source>
</evidence>
<feature type="domain" description="Endonuclease/exonuclease/phosphatase" evidence="2">
    <location>
        <begin position="106"/>
        <end position="320"/>
    </location>
</feature>
<keyword evidence="1" id="KW-1133">Transmembrane helix</keyword>
<keyword evidence="1" id="KW-0472">Membrane</keyword>
<evidence type="ECO:0000313" key="3">
    <source>
        <dbReference type="EMBL" id="BBZ06365.1"/>
    </source>
</evidence>